<dbReference type="AlphaFoldDB" id="A0AA36CWF9"/>
<dbReference type="Proteomes" id="UP001177023">
    <property type="component" value="Unassembled WGS sequence"/>
</dbReference>
<proteinExistence type="predicted"/>
<reference evidence="2" key="1">
    <citation type="submission" date="2023-06" db="EMBL/GenBank/DDBJ databases">
        <authorList>
            <person name="Delattre M."/>
        </authorList>
    </citation>
    <scope>NUCLEOTIDE SEQUENCE</scope>
    <source>
        <strain evidence="2">AF72</strain>
    </source>
</reference>
<evidence type="ECO:0000256" key="1">
    <source>
        <dbReference type="SAM" id="MobiDB-lite"/>
    </source>
</evidence>
<evidence type="ECO:0000313" key="3">
    <source>
        <dbReference type="Proteomes" id="UP001177023"/>
    </source>
</evidence>
<comment type="caution">
    <text evidence="2">The sequence shown here is derived from an EMBL/GenBank/DDBJ whole genome shotgun (WGS) entry which is preliminary data.</text>
</comment>
<feature type="region of interest" description="Disordered" evidence="1">
    <location>
        <begin position="85"/>
        <end position="108"/>
    </location>
</feature>
<keyword evidence="3" id="KW-1185">Reference proteome</keyword>
<feature type="non-terminal residue" evidence="2">
    <location>
        <position position="108"/>
    </location>
</feature>
<organism evidence="2 3">
    <name type="scientific">Mesorhabditis spiculigera</name>
    <dbReference type="NCBI Taxonomy" id="96644"/>
    <lineage>
        <taxon>Eukaryota</taxon>
        <taxon>Metazoa</taxon>
        <taxon>Ecdysozoa</taxon>
        <taxon>Nematoda</taxon>
        <taxon>Chromadorea</taxon>
        <taxon>Rhabditida</taxon>
        <taxon>Rhabditina</taxon>
        <taxon>Rhabditomorpha</taxon>
        <taxon>Rhabditoidea</taxon>
        <taxon>Rhabditidae</taxon>
        <taxon>Mesorhabditinae</taxon>
        <taxon>Mesorhabditis</taxon>
    </lineage>
</organism>
<dbReference type="EMBL" id="CATQJA010002639">
    <property type="protein sequence ID" value="CAJ0575481.1"/>
    <property type="molecule type" value="Genomic_DNA"/>
</dbReference>
<accession>A0AA36CWF9</accession>
<evidence type="ECO:0000313" key="2">
    <source>
        <dbReference type="EMBL" id="CAJ0575481.1"/>
    </source>
</evidence>
<sequence length="108" mass="11782">MTHPIQGTAPTLLFSTERRRLGADVAELRHIGEMLVAQTNANHVASREARSAAVALVRQKVDEVEDRRAQLETLIEGRKAPSEEPILIREGAAPSAGSIRIGDNESYL</sequence>
<protein>
    <submittedName>
        <fullName evidence="2">Uncharacterized protein</fullName>
    </submittedName>
</protein>
<gene>
    <name evidence="2" type="ORF">MSPICULIGERA_LOCUS13791</name>
</gene>
<name>A0AA36CWF9_9BILA</name>